<protein>
    <recommendedName>
        <fullName evidence="4">Outer membrane beta-barrel protein</fullName>
    </recommendedName>
</protein>
<evidence type="ECO:0000313" key="2">
    <source>
        <dbReference type="EMBL" id="KIC56735.1"/>
    </source>
</evidence>
<comment type="caution">
    <text evidence="2">The sequence shown here is derived from an EMBL/GenBank/DDBJ whole genome shotgun (WGS) entry which is preliminary data.</text>
</comment>
<dbReference type="InterPro" id="IPR018759">
    <property type="entry name" value="BBP2_2"/>
</dbReference>
<dbReference type="Pfam" id="PF10082">
    <property type="entry name" value="BBP2_2"/>
    <property type="match status" value="1"/>
</dbReference>
<reference evidence="2 3" key="1">
    <citation type="submission" date="2014-12" db="EMBL/GenBank/DDBJ databases">
        <title>Genome sequencing of Brevundimonas nasdae TPW30.</title>
        <authorList>
            <person name="Tan P.W."/>
            <person name="Chan K.-G."/>
        </authorList>
    </citation>
    <scope>NUCLEOTIDE SEQUENCE [LARGE SCALE GENOMIC DNA]</scope>
    <source>
        <strain evidence="2 3">TPW30</strain>
    </source>
</reference>
<evidence type="ECO:0000256" key="1">
    <source>
        <dbReference type="SAM" id="SignalP"/>
    </source>
</evidence>
<feature type="signal peptide" evidence="1">
    <location>
        <begin position="1"/>
        <end position="22"/>
    </location>
</feature>
<dbReference type="AlphaFoldDB" id="A0A0B4CXI7"/>
<dbReference type="RefSeq" id="WP_039247024.1">
    <property type="nucleotide sequence ID" value="NZ_JWSY01000020.1"/>
</dbReference>
<evidence type="ECO:0008006" key="4">
    <source>
        <dbReference type="Google" id="ProtNLM"/>
    </source>
</evidence>
<gene>
    <name evidence="2" type="ORF">RM53_11925</name>
</gene>
<dbReference type="EMBL" id="JWSY01000020">
    <property type="protein sequence ID" value="KIC56735.1"/>
    <property type="molecule type" value="Genomic_DNA"/>
</dbReference>
<feature type="chain" id="PRO_5002088504" description="Outer membrane beta-barrel protein" evidence="1">
    <location>
        <begin position="23"/>
        <end position="427"/>
    </location>
</feature>
<proteinExistence type="predicted"/>
<keyword evidence="1" id="KW-0732">Signal</keyword>
<sequence length="427" mass="46287">MRRQILPAGVALMLFGATDASAQALRSPQDAQIDLFVRNRAVAVRDRPQPAYDPLGIRAGGFTAFPRLQSGVVHDDNVFAAEDDRQSATTLRVAPEVVVRSHWSRHALETHARADIDRNLDFDSENTTDWSLGGAGRLDIVRGVDITLAADYAHDHEARTAAGAGPVARRPITFDLASASLAATRTRGRLRLRADAAVLRYDYRDGPNDVGAVIEQDDRDRTVARLTGRADYALSPATALFFQVARDDRDYRKVAGSPERSSSGHEALAGVDFELGALIRGEVAAGYIRQDFQDTAYGDLDGFSGRARLSWFPTQLTTLTASAARSVEDTGVIGSAGALRTDVSIRVDHELLRNLILTAETAWSEDGYNGLDRTDIRFAAGFSAIYRLNRRYGLTAGLAYLDQSSSGAVAGPSYRSTRLSVAVVSQF</sequence>
<dbReference type="Proteomes" id="UP000031166">
    <property type="component" value="Unassembled WGS sequence"/>
</dbReference>
<accession>A0A0B4CXI7</accession>
<evidence type="ECO:0000313" key="3">
    <source>
        <dbReference type="Proteomes" id="UP000031166"/>
    </source>
</evidence>
<dbReference type="STRING" id="172043.RM53_11925"/>
<organism evidence="2 3">
    <name type="scientific">Brevundimonas nasdae</name>
    <dbReference type="NCBI Taxonomy" id="172043"/>
    <lineage>
        <taxon>Bacteria</taxon>
        <taxon>Pseudomonadati</taxon>
        <taxon>Pseudomonadota</taxon>
        <taxon>Alphaproteobacteria</taxon>
        <taxon>Caulobacterales</taxon>
        <taxon>Caulobacteraceae</taxon>
        <taxon>Brevundimonas</taxon>
    </lineage>
</organism>
<name>A0A0B4CXI7_9CAUL</name>